<dbReference type="AlphaFoldDB" id="A0AAV9PHH5"/>
<feature type="region of interest" description="Disordered" evidence="1">
    <location>
        <begin position="1"/>
        <end position="123"/>
    </location>
</feature>
<keyword evidence="3" id="KW-1185">Reference proteome</keyword>
<feature type="compositionally biased region" description="Polar residues" evidence="1">
    <location>
        <begin position="1"/>
        <end position="10"/>
    </location>
</feature>
<accession>A0AAV9PHH5</accession>
<proteinExistence type="predicted"/>
<dbReference type="EMBL" id="JAVRRT010000004">
    <property type="protein sequence ID" value="KAK5173199.1"/>
    <property type="molecule type" value="Genomic_DNA"/>
</dbReference>
<name>A0AAV9PHH5_9PEZI</name>
<dbReference type="RefSeq" id="XP_064661917.1">
    <property type="nucleotide sequence ID" value="XM_064800578.1"/>
</dbReference>
<organism evidence="2 3">
    <name type="scientific">Saxophila tyrrhenica</name>
    <dbReference type="NCBI Taxonomy" id="1690608"/>
    <lineage>
        <taxon>Eukaryota</taxon>
        <taxon>Fungi</taxon>
        <taxon>Dikarya</taxon>
        <taxon>Ascomycota</taxon>
        <taxon>Pezizomycotina</taxon>
        <taxon>Dothideomycetes</taxon>
        <taxon>Dothideomycetidae</taxon>
        <taxon>Mycosphaerellales</taxon>
        <taxon>Extremaceae</taxon>
        <taxon>Saxophila</taxon>
    </lineage>
</organism>
<reference evidence="2 3" key="1">
    <citation type="submission" date="2023-08" db="EMBL/GenBank/DDBJ databases">
        <title>Black Yeasts Isolated from many extreme environments.</title>
        <authorList>
            <person name="Coleine C."/>
            <person name="Stajich J.E."/>
            <person name="Selbmann L."/>
        </authorList>
    </citation>
    <scope>NUCLEOTIDE SEQUENCE [LARGE SCALE GENOMIC DNA]</scope>
    <source>
        <strain evidence="2 3">CCFEE 5935</strain>
    </source>
</reference>
<evidence type="ECO:0000256" key="1">
    <source>
        <dbReference type="SAM" id="MobiDB-lite"/>
    </source>
</evidence>
<evidence type="ECO:0000313" key="2">
    <source>
        <dbReference type="EMBL" id="KAK5173199.1"/>
    </source>
</evidence>
<dbReference type="Proteomes" id="UP001337655">
    <property type="component" value="Unassembled WGS sequence"/>
</dbReference>
<feature type="compositionally biased region" description="Polar residues" evidence="1">
    <location>
        <begin position="81"/>
        <end position="94"/>
    </location>
</feature>
<protein>
    <submittedName>
        <fullName evidence="2">Uncharacterized protein</fullName>
    </submittedName>
</protein>
<comment type="caution">
    <text evidence="2">The sequence shown here is derived from an EMBL/GenBank/DDBJ whole genome shotgun (WGS) entry which is preliminary data.</text>
</comment>
<gene>
    <name evidence="2" type="ORF">LTR77_003321</name>
</gene>
<sequence length="259" mass="28604">MAAQTASSRPNSEEAPVERRRTTEPVTPVLQLRNGHVPPRTNSPFSDPKFLQGRDLLGRKPSAVGSFPEDFYQSAGPSPVVSRSHTPQPGSRAQTPHPGSRSQTPHLGSRPGSPPPTPGAGTMQRFLNDAAREPKPLSEEIGLCEYEIQAQRLSMARLWAAKVLVEQAFDYADLDKSIPREEQPLCPFGNKLQEIMFLLTDVVTRLGNNKLVKDYEKAYTVPRNSKFHGKDFDKVIARDAAKMLTGVQAVADQIVREIQ</sequence>
<dbReference type="GeneID" id="89924668"/>
<evidence type="ECO:0000313" key="3">
    <source>
        <dbReference type="Proteomes" id="UP001337655"/>
    </source>
</evidence>